<organism evidence="1 2">
    <name type="scientific">Clarias magur</name>
    <name type="common">Asian catfish</name>
    <name type="synonym">Macropteronotus magur</name>
    <dbReference type="NCBI Taxonomy" id="1594786"/>
    <lineage>
        <taxon>Eukaryota</taxon>
        <taxon>Metazoa</taxon>
        <taxon>Chordata</taxon>
        <taxon>Craniata</taxon>
        <taxon>Vertebrata</taxon>
        <taxon>Euteleostomi</taxon>
        <taxon>Actinopterygii</taxon>
        <taxon>Neopterygii</taxon>
        <taxon>Teleostei</taxon>
        <taxon>Ostariophysi</taxon>
        <taxon>Siluriformes</taxon>
        <taxon>Clariidae</taxon>
        <taxon>Clarias</taxon>
    </lineage>
</organism>
<evidence type="ECO:0000313" key="2">
    <source>
        <dbReference type="Proteomes" id="UP000727407"/>
    </source>
</evidence>
<proteinExistence type="predicted"/>
<accession>A0A8J4WST3</accession>
<protein>
    <submittedName>
        <fullName evidence="1">Uncharacterized protein</fullName>
    </submittedName>
</protein>
<dbReference type="AlphaFoldDB" id="A0A8J4WST3"/>
<dbReference type="Proteomes" id="UP000727407">
    <property type="component" value="Unassembled WGS sequence"/>
</dbReference>
<reference evidence="1" key="1">
    <citation type="submission" date="2020-07" db="EMBL/GenBank/DDBJ databases">
        <title>Clarias magur genome sequencing, assembly and annotation.</title>
        <authorList>
            <person name="Kushwaha B."/>
            <person name="Kumar R."/>
            <person name="Das P."/>
            <person name="Joshi C.G."/>
            <person name="Kumar D."/>
            <person name="Nagpure N.S."/>
            <person name="Pandey M."/>
            <person name="Agarwal S."/>
            <person name="Srivastava S."/>
            <person name="Singh M."/>
            <person name="Sahoo L."/>
            <person name="Jayasankar P."/>
            <person name="Meher P.K."/>
            <person name="Koringa P.G."/>
            <person name="Iquebal M.A."/>
            <person name="Das S.P."/>
            <person name="Bit A."/>
            <person name="Patnaik S."/>
            <person name="Patel N."/>
            <person name="Shah T.M."/>
            <person name="Hinsu A."/>
            <person name="Jena J.K."/>
        </authorList>
    </citation>
    <scope>NUCLEOTIDE SEQUENCE</scope>
    <source>
        <strain evidence="1">CIFAMagur01</strain>
        <tissue evidence="1">Testis</tissue>
    </source>
</reference>
<keyword evidence="2" id="KW-1185">Reference proteome</keyword>
<dbReference type="EMBL" id="QNUK01000810">
    <property type="protein sequence ID" value="KAF5889442.1"/>
    <property type="molecule type" value="Genomic_DNA"/>
</dbReference>
<gene>
    <name evidence="1" type="ORF">DAT39_020857</name>
</gene>
<evidence type="ECO:0000313" key="1">
    <source>
        <dbReference type="EMBL" id="KAF5889442.1"/>
    </source>
</evidence>
<comment type="caution">
    <text evidence="1">The sequence shown here is derived from an EMBL/GenBank/DDBJ whole genome shotgun (WGS) entry which is preliminary data.</text>
</comment>
<name>A0A8J4WST3_CLAMG</name>
<sequence length="67" mass="7986">MSLEFHLRYAPLVLKQTHDKEGSVGEARDMERHGLEPLTFFLSLCFSHKRGHFRVINKVFRNRLLLY</sequence>